<keyword evidence="5" id="KW-0479">Metal-binding</keyword>
<dbReference type="PROSITE" id="PS01359">
    <property type="entry name" value="ZF_PHD_1"/>
    <property type="match status" value="1"/>
</dbReference>
<accession>A0A453GYC8</accession>
<dbReference type="CDD" id="cd15570">
    <property type="entry name" value="PHD_Bye1p_SIZ1_like"/>
    <property type="match status" value="1"/>
</dbReference>
<dbReference type="InterPro" id="IPR003034">
    <property type="entry name" value="SAP_dom"/>
</dbReference>
<reference evidence="14" key="4">
    <citation type="submission" date="2019-03" db="UniProtKB">
        <authorList>
            <consortium name="EnsemblPlants"/>
        </authorList>
    </citation>
    <scope>IDENTIFICATION</scope>
</reference>
<feature type="region of interest" description="Disordered" evidence="11">
    <location>
        <begin position="741"/>
        <end position="761"/>
    </location>
</feature>
<dbReference type="InterPro" id="IPR019786">
    <property type="entry name" value="Zinc_finger_PHD-type_CS"/>
</dbReference>
<keyword evidence="6 10" id="KW-0863">Zinc-finger</keyword>
<dbReference type="PROSITE" id="PS50800">
    <property type="entry name" value="SAP"/>
    <property type="match status" value="1"/>
</dbReference>
<keyword evidence="8" id="KW-0862">Zinc</keyword>
<evidence type="ECO:0000256" key="8">
    <source>
        <dbReference type="ARBA" id="ARBA00022833"/>
    </source>
</evidence>
<dbReference type="FunFam" id="1.10.720.30:FF:000014">
    <property type="entry name" value="E3 SUMO-protein ligase SIZ1"/>
    <property type="match status" value="1"/>
</dbReference>
<dbReference type="SMART" id="SM00249">
    <property type="entry name" value="PHD"/>
    <property type="match status" value="1"/>
</dbReference>
<dbReference type="SUPFAM" id="SSF57903">
    <property type="entry name" value="FYVE/PHD zinc finger"/>
    <property type="match status" value="1"/>
</dbReference>
<feature type="region of interest" description="Disordered" evidence="11">
    <location>
        <begin position="1"/>
        <end position="29"/>
    </location>
</feature>
<dbReference type="GO" id="GO:0061665">
    <property type="term" value="F:SUMO ligase activity"/>
    <property type="evidence" value="ECO:0007669"/>
    <property type="project" value="TreeGrafter"/>
</dbReference>
<comment type="pathway">
    <text evidence="2">Protein modification; protein sumoylation.</text>
</comment>
<organism evidence="14 15">
    <name type="scientific">Aegilops tauschii subsp. strangulata</name>
    <name type="common">Goatgrass</name>
    <dbReference type="NCBI Taxonomy" id="200361"/>
    <lineage>
        <taxon>Eukaryota</taxon>
        <taxon>Viridiplantae</taxon>
        <taxon>Streptophyta</taxon>
        <taxon>Embryophyta</taxon>
        <taxon>Tracheophyta</taxon>
        <taxon>Spermatophyta</taxon>
        <taxon>Magnoliopsida</taxon>
        <taxon>Liliopsida</taxon>
        <taxon>Poales</taxon>
        <taxon>Poaceae</taxon>
        <taxon>BOP clade</taxon>
        <taxon>Pooideae</taxon>
        <taxon>Triticodae</taxon>
        <taxon>Triticeae</taxon>
        <taxon>Triticinae</taxon>
        <taxon>Aegilops</taxon>
    </lineage>
</organism>
<dbReference type="STRING" id="200361.A0A453GYC8"/>
<reference evidence="14" key="5">
    <citation type="journal article" date="2021" name="G3 (Bethesda)">
        <title>Aegilops tauschii genome assembly Aet v5.0 features greater sequence contiguity and improved annotation.</title>
        <authorList>
            <person name="Wang L."/>
            <person name="Zhu T."/>
            <person name="Rodriguez J.C."/>
            <person name="Deal K.R."/>
            <person name="Dubcovsky J."/>
            <person name="McGuire P.E."/>
            <person name="Lux T."/>
            <person name="Spannagl M."/>
            <person name="Mayer K.F.X."/>
            <person name="Baldrich P."/>
            <person name="Meyers B.C."/>
            <person name="Huo N."/>
            <person name="Gu Y.Q."/>
            <person name="Zhou H."/>
            <person name="Devos K.M."/>
            <person name="Bennetzen J.L."/>
            <person name="Unver T."/>
            <person name="Budak H."/>
            <person name="Gulick P.J."/>
            <person name="Galiba G."/>
            <person name="Kalapos B."/>
            <person name="Nelson D.R."/>
            <person name="Li P."/>
            <person name="You F.M."/>
            <person name="Luo M.C."/>
            <person name="Dvorak J."/>
        </authorList>
    </citation>
    <scope>NUCLEOTIDE SEQUENCE [LARGE SCALE GENOMIC DNA]</scope>
    <source>
        <strain evidence="14">cv. AL8/78</strain>
    </source>
</reference>
<dbReference type="GO" id="GO:0005634">
    <property type="term" value="C:nucleus"/>
    <property type="evidence" value="ECO:0007669"/>
    <property type="project" value="UniProtKB-SubCell"/>
</dbReference>
<feature type="compositionally biased region" description="Low complexity" evidence="11">
    <location>
        <begin position="953"/>
        <end position="964"/>
    </location>
</feature>
<feature type="domain" description="SP-RING-type" evidence="13">
    <location>
        <begin position="381"/>
        <end position="464"/>
    </location>
</feature>
<dbReference type="SMART" id="SM00513">
    <property type="entry name" value="SAP"/>
    <property type="match status" value="1"/>
</dbReference>
<keyword evidence="15" id="KW-1185">Reference proteome</keyword>
<dbReference type="PANTHER" id="PTHR10782">
    <property type="entry name" value="ZINC FINGER MIZ DOMAIN-CONTAINING PROTEIN"/>
    <property type="match status" value="1"/>
</dbReference>
<evidence type="ECO:0000256" key="2">
    <source>
        <dbReference type="ARBA" id="ARBA00004718"/>
    </source>
</evidence>
<evidence type="ECO:0000256" key="3">
    <source>
        <dbReference type="ARBA" id="ARBA00005383"/>
    </source>
</evidence>
<dbReference type="InterPro" id="IPR011011">
    <property type="entry name" value="Znf_FYVE_PHD"/>
</dbReference>
<feature type="region of interest" description="Disordered" evidence="11">
    <location>
        <begin position="897"/>
        <end position="964"/>
    </location>
</feature>
<feature type="domain" description="SAP" evidence="12">
    <location>
        <begin position="45"/>
        <end position="79"/>
    </location>
</feature>
<evidence type="ECO:0000256" key="11">
    <source>
        <dbReference type="SAM" id="MobiDB-lite"/>
    </source>
</evidence>
<reference evidence="14" key="3">
    <citation type="journal article" date="2017" name="Nature">
        <title>Genome sequence of the progenitor of the wheat D genome Aegilops tauschii.</title>
        <authorList>
            <person name="Luo M.C."/>
            <person name="Gu Y.Q."/>
            <person name="Puiu D."/>
            <person name="Wang H."/>
            <person name="Twardziok S.O."/>
            <person name="Deal K.R."/>
            <person name="Huo N."/>
            <person name="Zhu T."/>
            <person name="Wang L."/>
            <person name="Wang Y."/>
            <person name="McGuire P.E."/>
            <person name="Liu S."/>
            <person name="Long H."/>
            <person name="Ramasamy R.K."/>
            <person name="Rodriguez J.C."/>
            <person name="Van S.L."/>
            <person name="Yuan L."/>
            <person name="Wang Z."/>
            <person name="Xia Z."/>
            <person name="Xiao L."/>
            <person name="Anderson O.D."/>
            <person name="Ouyang S."/>
            <person name="Liang Y."/>
            <person name="Zimin A.V."/>
            <person name="Pertea G."/>
            <person name="Qi P."/>
            <person name="Bennetzen J.L."/>
            <person name="Dai X."/>
            <person name="Dawson M.W."/>
            <person name="Muller H.G."/>
            <person name="Kugler K."/>
            <person name="Rivarola-Duarte L."/>
            <person name="Spannagl M."/>
            <person name="Mayer K.F.X."/>
            <person name="Lu F.H."/>
            <person name="Bevan M.W."/>
            <person name="Leroy P."/>
            <person name="Li P."/>
            <person name="You F.M."/>
            <person name="Sun Q."/>
            <person name="Liu Z."/>
            <person name="Lyons E."/>
            <person name="Wicker T."/>
            <person name="Salzberg S.L."/>
            <person name="Devos K.M."/>
            <person name="Dvorak J."/>
        </authorList>
    </citation>
    <scope>NUCLEOTIDE SEQUENCE [LARGE SCALE GENOMIC DNA]</scope>
    <source>
        <strain evidence="14">cv. AL8/78</strain>
    </source>
</reference>
<comment type="similarity">
    <text evidence="3">Belongs to the PIAS family.</text>
</comment>
<evidence type="ECO:0000256" key="4">
    <source>
        <dbReference type="ARBA" id="ARBA00022679"/>
    </source>
</evidence>
<feature type="compositionally biased region" description="Basic and acidic residues" evidence="11">
    <location>
        <begin position="930"/>
        <end position="945"/>
    </location>
</feature>
<dbReference type="InterPro" id="IPR036361">
    <property type="entry name" value="SAP_dom_sf"/>
</dbReference>
<protein>
    <recommendedName>
        <fullName evidence="16">SP-RING-type domain-containing protein</fullName>
    </recommendedName>
</protein>
<dbReference type="UniPathway" id="UPA00886"/>
<name>A0A453GYC8_AEGTS</name>
<comment type="subcellular location">
    <subcellularLocation>
        <location evidence="1">Nucleus</location>
    </subcellularLocation>
</comment>
<dbReference type="SUPFAM" id="SSF68906">
    <property type="entry name" value="SAP domain"/>
    <property type="match status" value="1"/>
</dbReference>
<evidence type="ECO:0000256" key="1">
    <source>
        <dbReference type="ARBA" id="ARBA00004123"/>
    </source>
</evidence>
<evidence type="ECO:0008006" key="16">
    <source>
        <dbReference type="Google" id="ProtNLM"/>
    </source>
</evidence>
<feature type="compositionally biased region" description="Basic and acidic residues" evidence="11">
    <location>
        <begin position="1"/>
        <end position="12"/>
    </location>
</feature>
<evidence type="ECO:0000256" key="9">
    <source>
        <dbReference type="ARBA" id="ARBA00023242"/>
    </source>
</evidence>
<evidence type="ECO:0000256" key="7">
    <source>
        <dbReference type="ARBA" id="ARBA00022786"/>
    </source>
</evidence>
<dbReference type="PANTHER" id="PTHR10782:SF76">
    <property type="entry name" value="E3 SUMO-PROTEIN LIGASE SIZ1"/>
    <property type="match status" value="1"/>
</dbReference>
<keyword evidence="4" id="KW-0808">Transferase</keyword>
<dbReference type="AlphaFoldDB" id="A0A453GYC8"/>
<reference evidence="15" key="2">
    <citation type="journal article" date="2017" name="Nat. Plants">
        <title>The Aegilops tauschii genome reveals multiple impacts of transposons.</title>
        <authorList>
            <person name="Zhao G."/>
            <person name="Zou C."/>
            <person name="Li K."/>
            <person name="Wang K."/>
            <person name="Li T."/>
            <person name="Gao L."/>
            <person name="Zhang X."/>
            <person name="Wang H."/>
            <person name="Yang Z."/>
            <person name="Liu X."/>
            <person name="Jiang W."/>
            <person name="Mao L."/>
            <person name="Kong X."/>
            <person name="Jiao Y."/>
            <person name="Jia J."/>
        </authorList>
    </citation>
    <scope>NUCLEOTIDE SEQUENCE [LARGE SCALE GENOMIC DNA]</scope>
    <source>
        <strain evidence="15">cv. AL8/78</strain>
    </source>
</reference>
<evidence type="ECO:0000256" key="6">
    <source>
        <dbReference type="ARBA" id="ARBA00022771"/>
    </source>
</evidence>
<keyword evidence="7" id="KW-0833">Ubl conjugation pathway</keyword>
<dbReference type="Gramene" id="AET3Gv21258900.4">
    <property type="protein sequence ID" value="AET3Gv21258900.4"/>
    <property type="gene ID" value="AET3Gv21258900"/>
</dbReference>
<proteinExistence type="inferred from homology"/>
<dbReference type="InterPro" id="IPR001965">
    <property type="entry name" value="Znf_PHD"/>
</dbReference>
<dbReference type="GO" id="GO:0016925">
    <property type="term" value="P:protein sumoylation"/>
    <property type="evidence" value="ECO:0007669"/>
    <property type="project" value="UniProtKB-UniPathway"/>
</dbReference>
<dbReference type="PROSITE" id="PS51044">
    <property type="entry name" value="ZF_SP_RING"/>
    <property type="match status" value="1"/>
</dbReference>
<dbReference type="Pfam" id="PF02037">
    <property type="entry name" value="SAP"/>
    <property type="match status" value="1"/>
</dbReference>
<evidence type="ECO:0000256" key="10">
    <source>
        <dbReference type="PROSITE-ProRule" id="PRU00452"/>
    </source>
</evidence>
<reference evidence="15" key="1">
    <citation type="journal article" date="2014" name="Science">
        <title>Ancient hybridizations among the ancestral genomes of bread wheat.</title>
        <authorList>
            <consortium name="International Wheat Genome Sequencing Consortium,"/>
            <person name="Marcussen T."/>
            <person name="Sandve S.R."/>
            <person name="Heier L."/>
            <person name="Spannagl M."/>
            <person name="Pfeifer M."/>
            <person name="Jakobsen K.S."/>
            <person name="Wulff B.B."/>
            <person name="Steuernagel B."/>
            <person name="Mayer K.F."/>
            <person name="Olsen O.A."/>
        </authorList>
    </citation>
    <scope>NUCLEOTIDE SEQUENCE [LARGE SCALE GENOMIC DNA]</scope>
    <source>
        <strain evidence="15">cv. AL8/78</strain>
    </source>
</reference>
<evidence type="ECO:0000256" key="5">
    <source>
        <dbReference type="ARBA" id="ARBA00022723"/>
    </source>
</evidence>
<dbReference type="Gene3D" id="1.10.720.30">
    <property type="entry name" value="SAP domain"/>
    <property type="match status" value="1"/>
</dbReference>
<evidence type="ECO:0000259" key="12">
    <source>
        <dbReference type="PROSITE" id="PS50800"/>
    </source>
</evidence>
<dbReference type="GO" id="GO:0000785">
    <property type="term" value="C:chromatin"/>
    <property type="evidence" value="ECO:0007669"/>
    <property type="project" value="TreeGrafter"/>
</dbReference>
<dbReference type="InterPro" id="IPR013083">
    <property type="entry name" value="Znf_RING/FYVE/PHD"/>
</dbReference>
<evidence type="ECO:0000313" key="15">
    <source>
        <dbReference type="Proteomes" id="UP000015105"/>
    </source>
</evidence>
<dbReference type="EnsemblPlants" id="AET3Gv21258900.4">
    <property type="protein sequence ID" value="AET3Gv21258900.4"/>
    <property type="gene ID" value="AET3Gv21258900"/>
</dbReference>
<evidence type="ECO:0000259" key="13">
    <source>
        <dbReference type="PROSITE" id="PS51044"/>
    </source>
</evidence>
<dbReference type="InterPro" id="IPR004181">
    <property type="entry name" value="Znf_MIZ"/>
</dbReference>
<sequence length="964" mass="106643">RRRKTETDRSIEPIHTPPPPPRRRPSLGPELAAMGDLASTCKDKLAYFRIKELKDVLIHLSLPKHGKKQDLVDRILALLSDDQAQWHLGRGRKNAPSKEAVVKIVNDIYSRKMQVHGPPDLVVSPAPAQNQLPVTTDFSRIIKAKKEQLGPDSGCLCGQSFVLGNVVKCDDCQVQQHMDCVLIPEKPAVGVRPEAPEHYFCQLCRLIRADPYWITTGNPLLPVRLITNDGMNVPQSVDRTFLLTRAERETVQRVEYDIQVWCMLLNDKVQFRMHWPQNADLQVNGMQVRVVPRPSTQLLGINGRDDGPVITTFCREGQNKIVLSSDDARPFCFGIRIAKRRTVDQVLNLVPKEADGESFEDSLARVCRCLRGGNTTDDADSDSDLEVVADFFPVSLRCPNSGSRIRTAGRFKPCAHMGSFDLQTFVELNQRSRKWQCPTCLKNYSVESLIIDRYFNRIASLVRNCGEDVTEIDVKPDGSWRVKGDVEDIKLSLWHLPDGSLCELKQDSKPVAGDVKSETSKIGSRGNVGLNGLWEASKAVDIKPSKPMSSSHTGIYRDADYLSVSECSTQIGEMYRVDDRPQQQLEDADVIVLSDSDDDNVVTVSPPAAYSDVGGLGFAPISAPGVAESYQEGGVVGGLGLDLFNDNSDIFDITSWSAQPQPEQGFNFFGNDVLLGSHNSSDAAPSAYTLGCHAGSSDTSMVRDPSTCHVRTRSLVDNLLPFGNDDSSLRIFLPIQPSGVPVQEERNGHDNMSNGVQPVDDDEDEDWISLTLAAGGGSNEQSEAADTVSTQAQIAVEERRMEPADTLNPQAQMTVEERRMEPADVLNPQAQIAVEETMIEPADALNPQAQIAVEERAEPADTLSPQAQVTVEERRMELADIVNPQAQIAVEERRMELPDTVNRQAQAQIALEERRMEPLSDAEGSPPSLNDDRRNKGNSKTRAEKIFSPPRQPRSVRPRLTTQQ</sequence>
<evidence type="ECO:0000313" key="14">
    <source>
        <dbReference type="EnsemblPlants" id="AET3Gv21258900.4"/>
    </source>
</evidence>
<dbReference type="Pfam" id="PF02891">
    <property type="entry name" value="zf-MIZ"/>
    <property type="match status" value="1"/>
</dbReference>
<dbReference type="Gene3D" id="3.30.40.10">
    <property type="entry name" value="Zinc/RING finger domain, C3HC4 (zinc finger)"/>
    <property type="match status" value="2"/>
</dbReference>
<dbReference type="GO" id="GO:0008270">
    <property type="term" value="F:zinc ion binding"/>
    <property type="evidence" value="ECO:0007669"/>
    <property type="project" value="UniProtKB-KW"/>
</dbReference>
<keyword evidence="9" id="KW-0539">Nucleus</keyword>
<dbReference type="Proteomes" id="UP000015105">
    <property type="component" value="Chromosome 3D"/>
</dbReference>